<evidence type="ECO:0000256" key="7">
    <source>
        <dbReference type="ARBA" id="ARBA00048045"/>
    </source>
</evidence>
<dbReference type="EMBL" id="FMAR01000012">
    <property type="protein sequence ID" value="SCC51367.1"/>
    <property type="molecule type" value="Genomic_DNA"/>
</dbReference>
<feature type="binding site" evidence="8">
    <location>
        <position position="52"/>
    </location>
    <ligand>
        <name>Zn(2+)</name>
        <dbReference type="ChEBI" id="CHEBI:29105"/>
        <note>catalytic</note>
    </ligand>
</feature>
<dbReference type="InterPro" id="IPR016192">
    <property type="entry name" value="APOBEC/CMP_deaminase_Zn-bd"/>
</dbReference>
<dbReference type="CDD" id="cd01285">
    <property type="entry name" value="nucleoside_deaminase"/>
    <property type="match status" value="1"/>
</dbReference>
<evidence type="ECO:0000256" key="6">
    <source>
        <dbReference type="ARBA" id="ARBA00022833"/>
    </source>
</evidence>
<evidence type="ECO:0000256" key="4">
    <source>
        <dbReference type="ARBA" id="ARBA00022723"/>
    </source>
</evidence>
<proteinExistence type="inferred from homology"/>
<dbReference type="GO" id="GO:0052717">
    <property type="term" value="F:tRNA-specific adenosine-34 deaminase activity"/>
    <property type="evidence" value="ECO:0007669"/>
    <property type="project" value="UniProtKB-UniRule"/>
</dbReference>
<accession>A0A1C4F5U6</accession>
<evidence type="ECO:0000256" key="3">
    <source>
        <dbReference type="ARBA" id="ARBA00022694"/>
    </source>
</evidence>
<organism evidence="10 11">
    <name type="scientific">Chitinophaga costaii</name>
    <dbReference type="NCBI Taxonomy" id="1335309"/>
    <lineage>
        <taxon>Bacteria</taxon>
        <taxon>Pseudomonadati</taxon>
        <taxon>Bacteroidota</taxon>
        <taxon>Chitinophagia</taxon>
        <taxon>Chitinophagales</taxon>
        <taxon>Chitinophagaceae</taxon>
        <taxon>Chitinophaga</taxon>
    </lineage>
</organism>
<dbReference type="Proteomes" id="UP000242818">
    <property type="component" value="Unassembled WGS sequence"/>
</dbReference>
<evidence type="ECO:0000256" key="2">
    <source>
        <dbReference type="ARBA" id="ARBA00011738"/>
    </source>
</evidence>
<dbReference type="STRING" id="1335309.GA0116948_11231"/>
<dbReference type="PROSITE" id="PS51747">
    <property type="entry name" value="CYT_DCMP_DEAMINASES_2"/>
    <property type="match status" value="1"/>
</dbReference>
<evidence type="ECO:0000256" key="5">
    <source>
        <dbReference type="ARBA" id="ARBA00022801"/>
    </source>
</evidence>
<evidence type="ECO:0000256" key="1">
    <source>
        <dbReference type="ARBA" id="ARBA00010669"/>
    </source>
</evidence>
<feature type="binding site" evidence="8">
    <location>
        <position position="85"/>
    </location>
    <ligand>
        <name>Zn(2+)</name>
        <dbReference type="ChEBI" id="CHEBI:29105"/>
        <note>catalytic</note>
    </ligand>
</feature>
<evidence type="ECO:0000313" key="10">
    <source>
        <dbReference type="EMBL" id="SCC51367.1"/>
    </source>
</evidence>
<dbReference type="GO" id="GO:0002100">
    <property type="term" value="P:tRNA wobble adenosine to inosine editing"/>
    <property type="evidence" value="ECO:0007669"/>
    <property type="project" value="UniProtKB-UniRule"/>
</dbReference>
<evidence type="ECO:0000256" key="8">
    <source>
        <dbReference type="HAMAP-Rule" id="MF_00972"/>
    </source>
</evidence>
<keyword evidence="11" id="KW-1185">Reference proteome</keyword>
<name>A0A1C4F5U6_9BACT</name>
<sequence length="149" mass="16655">MTDEFFMQQAMREARKAFDDGEVPIGAVVVANNQVIGRGYNQVEKLNDCTAHAEMIALTAAFNYLGSKYLMDATLFVTLEPCLMCAGALYWSKIGRIVYAAADEKNSYRRSTGGHNPFHPKTKLETGPCTEESLQLIKTFFLQRRNGSM</sequence>
<feature type="active site" description="Proton donor" evidence="8">
    <location>
        <position position="54"/>
    </location>
</feature>
<feature type="domain" description="CMP/dCMP-type deaminase" evidence="9">
    <location>
        <begin position="1"/>
        <end position="111"/>
    </location>
</feature>
<reference evidence="10 11" key="1">
    <citation type="submission" date="2016-08" db="EMBL/GenBank/DDBJ databases">
        <authorList>
            <person name="Seilhamer J.J."/>
        </authorList>
    </citation>
    <scope>NUCLEOTIDE SEQUENCE [LARGE SCALE GENOMIC DNA]</scope>
    <source>
        <strain evidence="10 11">A37T2</strain>
    </source>
</reference>
<dbReference type="PANTHER" id="PTHR11079:SF202">
    <property type="entry name" value="TRNA-SPECIFIC ADENOSINE DEAMINASE"/>
    <property type="match status" value="1"/>
</dbReference>
<dbReference type="OrthoDB" id="9802676at2"/>
<evidence type="ECO:0000313" key="11">
    <source>
        <dbReference type="Proteomes" id="UP000242818"/>
    </source>
</evidence>
<dbReference type="Pfam" id="PF00383">
    <property type="entry name" value="dCMP_cyt_deam_1"/>
    <property type="match status" value="1"/>
</dbReference>
<comment type="catalytic activity">
    <reaction evidence="7 8">
        <text>adenosine(34) in tRNA + H2O + H(+) = inosine(34) in tRNA + NH4(+)</text>
        <dbReference type="Rhea" id="RHEA:43168"/>
        <dbReference type="Rhea" id="RHEA-COMP:10373"/>
        <dbReference type="Rhea" id="RHEA-COMP:10374"/>
        <dbReference type="ChEBI" id="CHEBI:15377"/>
        <dbReference type="ChEBI" id="CHEBI:15378"/>
        <dbReference type="ChEBI" id="CHEBI:28938"/>
        <dbReference type="ChEBI" id="CHEBI:74411"/>
        <dbReference type="ChEBI" id="CHEBI:82852"/>
        <dbReference type="EC" id="3.5.4.33"/>
    </reaction>
</comment>
<gene>
    <name evidence="8" type="primary">tadA</name>
    <name evidence="10" type="ORF">GA0116948_11231</name>
</gene>
<dbReference type="EC" id="3.5.4.33" evidence="8"/>
<keyword evidence="3 8" id="KW-0819">tRNA processing</keyword>
<protein>
    <recommendedName>
        <fullName evidence="8">tRNA-specific adenosine deaminase</fullName>
        <ecNumber evidence="8">3.5.4.33</ecNumber>
    </recommendedName>
</protein>
<keyword evidence="4 8" id="KW-0479">Metal-binding</keyword>
<dbReference type="RefSeq" id="WP_089713853.1">
    <property type="nucleotide sequence ID" value="NZ_FMAR01000012.1"/>
</dbReference>
<comment type="subunit">
    <text evidence="2 8">Homodimer.</text>
</comment>
<keyword evidence="5 8" id="KW-0378">Hydrolase</keyword>
<keyword evidence="6 8" id="KW-0862">Zinc</keyword>
<comment type="similarity">
    <text evidence="1">Belongs to the cytidine and deoxycytidylate deaminase family. ADAT2 subfamily.</text>
</comment>
<dbReference type="InterPro" id="IPR002125">
    <property type="entry name" value="CMP_dCMP_dom"/>
</dbReference>
<dbReference type="AlphaFoldDB" id="A0A1C4F5U6"/>
<dbReference type="HAMAP" id="MF_00972">
    <property type="entry name" value="tRNA_aden_deaminase"/>
    <property type="match status" value="1"/>
</dbReference>
<dbReference type="GO" id="GO:0008270">
    <property type="term" value="F:zinc ion binding"/>
    <property type="evidence" value="ECO:0007669"/>
    <property type="project" value="UniProtKB-UniRule"/>
</dbReference>
<feature type="binding site" evidence="8">
    <location>
        <position position="82"/>
    </location>
    <ligand>
        <name>Zn(2+)</name>
        <dbReference type="ChEBI" id="CHEBI:29105"/>
        <note>catalytic</note>
    </ligand>
</feature>
<dbReference type="PANTHER" id="PTHR11079">
    <property type="entry name" value="CYTOSINE DEAMINASE FAMILY MEMBER"/>
    <property type="match status" value="1"/>
</dbReference>
<dbReference type="SUPFAM" id="SSF53927">
    <property type="entry name" value="Cytidine deaminase-like"/>
    <property type="match status" value="1"/>
</dbReference>
<dbReference type="InterPro" id="IPR028883">
    <property type="entry name" value="tRNA_aden_deaminase"/>
</dbReference>
<comment type="function">
    <text evidence="8">Catalyzes the deamination of adenosine to inosine at the wobble position 34 of tRNA(Arg2).</text>
</comment>
<dbReference type="PROSITE" id="PS00903">
    <property type="entry name" value="CYT_DCMP_DEAMINASES_1"/>
    <property type="match status" value="1"/>
</dbReference>
<comment type="cofactor">
    <cofactor evidence="8">
        <name>Zn(2+)</name>
        <dbReference type="ChEBI" id="CHEBI:29105"/>
    </cofactor>
    <text evidence="8">Binds 1 zinc ion per subunit.</text>
</comment>
<dbReference type="InterPro" id="IPR016193">
    <property type="entry name" value="Cytidine_deaminase-like"/>
</dbReference>
<evidence type="ECO:0000259" key="9">
    <source>
        <dbReference type="PROSITE" id="PS51747"/>
    </source>
</evidence>
<dbReference type="Gene3D" id="3.40.140.10">
    <property type="entry name" value="Cytidine Deaminase, domain 2"/>
    <property type="match status" value="1"/>
</dbReference>